<evidence type="ECO:0000259" key="5">
    <source>
        <dbReference type="PROSITE" id="PS50043"/>
    </source>
</evidence>
<reference evidence="7" key="1">
    <citation type="journal article" date="2019" name="Int. J. Syst. Evol. Microbiol.">
        <title>The Global Catalogue of Microorganisms (GCM) 10K type strain sequencing project: providing services to taxonomists for standard genome sequencing and annotation.</title>
        <authorList>
            <consortium name="The Broad Institute Genomics Platform"/>
            <consortium name="The Broad Institute Genome Sequencing Center for Infectious Disease"/>
            <person name="Wu L."/>
            <person name="Ma J."/>
        </authorList>
    </citation>
    <scope>NUCLEOTIDE SEQUENCE [LARGE SCALE GENOMIC DNA]</scope>
    <source>
        <strain evidence="7">JCM 18410</strain>
    </source>
</reference>
<comment type="caution">
    <text evidence="6">The sequence shown here is derived from an EMBL/GenBank/DDBJ whole genome shotgun (WGS) entry which is preliminary data.</text>
</comment>
<dbReference type="PANTHER" id="PTHR44688">
    <property type="entry name" value="DNA-BINDING TRANSCRIPTIONAL ACTIVATOR DEVR_DOSR"/>
    <property type="match status" value="1"/>
</dbReference>
<keyword evidence="2" id="KW-0238">DNA-binding</keyword>
<evidence type="ECO:0000256" key="3">
    <source>
        <dbReference type="ARBA" id="ARBA00023163"/>
    </source>
</evidence>
<dbReference type="Pfam" id="PF00196">
    <property type="entry name" value="GerE"/>
    <property type="match status" value="1"/>
</dbReference>
<dbReference type="InterPro" id="IPR016032">
    <property type="entry name" value="Sig_transdc_resp-reg_C-effctor"/>
</dbReference>
<dbReference type="EMBL" id="BAABKC010000128">
    <property type="protein sequence ID" value="GAA5078401.1"/>
    <property type="molecule type" value="Genomic_DNA"/>
</dbReference>
<dbReference type="Gene3D" id="1.10.10.10">
    <property type="entry name" value="Winged helix-like DNA-binding domain superfamily/Winged helix DNA-binding domain"/>
    <property type="match status" value="1"/>
</dbReference>
<dbReference type="Proteomes" id="UP001500124">
    <property type="component" value="Unassembled WGS sequence"/>
</dbReference>
<evidence type="ECO:0000256" key="1">
    <source>
        <dbReference type="ARBA" id="ARBA00023015"/>
    </source>
</evidence>
<gene>
    <name evidence="6" type="ORF">GCM10023336_70030</name>
</gene>
<name>A0ABP9LI86_9ACTN</name>
<dbReference type="PRINTS" id="PR00038">
    <property type="entry name" value="HTHLUXR"/>
</dbReference>
<keyword evidence="7" id="KW-1185">Reference proteome</keyword>
<sequence length="188" mass="20369">MKHVPIPSAGVLGKSAPPRPDASEPDSYTLAVLAGEMSPEQVRDVVLGNAGDDVRVVAVSSVATVRVDGMSNVLSAVLAAAAKEVFRESAEGAEKSEHPQERKRARGDDEKRDPETEQEKAPLSARERETLLLVADGLTRNQTARRIGISPHTVDTYLKRIRAKLGLGNKAELARVAEHYRTDGDDRR</sequence>
<dbReference type="PROSITE" id="PS50043">
    <property type="entry name" value="HTH_LUXR_2"/>
    <property type="match status" value="1"/>
</dbReference>
<keyword evidence="1" id="KW-0805">Transcription regulation</keyword>
<evidence type="ECO:0000313" key="6">
    <source>
        <dbReference type="EMBL" id="GAA5078401.1"/>
    </source>
</evidence>
<dbReference type="PANTHER" id="PTHR44688:SF16">
    <property type="entry name" value="DNA-BINDING TRANSCRIPTIONAL ACTIVATOR DEVR_DOSR"/>
    <property type="match status" value="1"/>
</dbReference>
<evidence type="ECO:0000256" key="2">
    <source>
        <dbReference type="ARBA" id="ARBA00023125"/>
    </source>
</evidence>
<evidence type="ECO:0000313" key="7">
    <source>
        <dbReference type="Proteomes" id="UP001500124"/>
    </source>
</evidence>
<accession>A0ABP9LI86</accession>
<dbReference type="InterPro" id="IPR036388">
    <property type="entry name" value="WH-like_DNA-bd_sf"/>
</dbReference>
<protein>
    <recommendedName>
        <fullName evidence="5">HTH luxR-type domain-containing protein</fullName>
    </recommendedName>
</protein>
<feature type="domain" description="HTH luxR-type" evidence="5">
    <location>
        <begin position="116"/>
        <end position="181"/>
    </location>
</feature>
<evidence type="ECO:0000256" key="4">
    <source>
        <dbReference type="SAM" id="MobiDB-lite"/>
    </source>
</evidence>
<organism evidence="6 7">
    <name type="scientific">Streptomyces similanensis</name>
    <dbReference type="NCBI Taxonomy" id="1274988"/>
    <lineage>
        <taxon>Bacteria</taxon>
        <taxon>Bacillati</taxon>
        <taxon>Actinomycetota</taxon>
        <taxon>Actinomycetes</taxon>
        <taxon>Kitasatosporales</taxon>
        <taxon>Streptomycetaceae</taxon>
        <taxon>Streptomyces</taxon>
    </lineage>
</organism>
<dbReference type="CDD" id="cd06170">
    <property type="entry name" value="LuxR_C_like"/>
    <property type="match status" value="1"/>
</dbReference>
<dbReference type="SUPFAM" id="SSF46894">
    <property type="entry name" value="C-terminal effector domain of the bipartite response regulators"/>
    <property type="match status" value="1"/>
</dbReference>
<dbReference type="SMART" id="SM00421">
    <property type="entry name" value="HTH_LUXR"/>
    <property type="match status" value="1"/>
</dbReference>
<feature type="region of interest" description="Disordered" evidence="4">
    <location>
        <begin position="87"/>
        <end position="126"/>
    </location>
</feature>
<dbReference type="InterPro" id="IPR000792">
    <property type="entry name" value="Tscrpt_reg_LuxR_C"/>
</dbReference>
<keyword evidence="3" id="KW-0804">Transcription</keyword>
<feature type="region of interest" description="Disordered" evidence="4">
    <location>
        <begin position="1"/>
        <end position="27"/>
    </location>
</feature>
<proteinExistence type="predicted"/>